<protein>
    <recommendedName>
        <fullName evidence="2">Novel STAND NTPase 1 domain-containing protein</fullName>
    </recommendedName>
</protein>
<dbReference type="PANTHER" id="PTHR47691">
    <property type="entry name" value="REGULATOR-RELATED"/>
    <property type="match status" value="1"/>
</dbReference>
<dbReference type="EMBL" id="JARIHO010000081">
    <property type="protein sequence ID" value="KAJ7309453.1"/>
    <property type="molecule type" value="Genomic_DNA"/>
</dbReference>
<dbReference type="CDD" id="cd21037">
    <property type="entry name" value="MLKL_NTD"/>
    <property type="match status" value="1"/>
</dbReference>
<dbReference type="Proteomes" id="UP001218218">
    <property type="component" value="Unassembled WGS sequence"/>
</dbReference>
<dbReference type="InterPro" id="IPR059179">
    <property type="entry name" value="MLKL-like_MCAfunc"/>
</dbReference>
<organism evidence="3 4">
    <name type="scientific">Mycena albidolilacea</name>
    <dbReference type="NCBI Taxonomy" id="1033008"/>
    <lineage>
        <taxon>Eukaryota</taxon>
        <taxon>Fungi</taxon>
        <taxon>Dikarya</taxon>
        <taxon>Basidiomycota</taxon>
        <taxon>Agaricomycotina</taxon>
        <taxon>Agaricomycetes</taxon>
        <taxon>Agaricomycetidae</taxon>
        <taxon>Agaricales</taxon>
        <taxon>Marasmiineae</taxon>
        <taxon>Mycenaceae</taxon>
        <taxon>Mycena</taxon>
    </lineage>
</organism>
<dbReference type="Gene3D" id="1.25.40.10">
    <property type="entry name" value="Tetratricopeptide repeat domain"/>
    <property type="match status" value="1"/>
</dbReference>
<dbReference type="InterPro" id="IPR049052">
    <property type="entry name" value="nSTAND1"/>
</dbReference>
<evidence type="ECO:0000313" key="3">
    <source>
        <dbReference type="EMBL" id="KAJ7309453.1"/>
    </source>
</evidence>
<dbReference type="SUPFAM" id="SSF48452">
    <property type="entry name" value="TPR-like"/>
    <property type="match status" value="1"/>
</dbReference>
<feature type="domain" description="Novel STAND NTPase 1" evidence="2">
    <location>
        <begin position="197"/>
        <end position="335"/>
    </location>
</feature>
<comment type="caution">
    <text evidence="3">The sequence shown here is derived from an EMBL/GenBank/DDBJ whole genome shotgun (WGS) entry which is preliminary data.</text>
</comment>
<sequence length="1025" mass="115237">MPRQSTLTEIRVNIVEYLTPALTLLKELNDAFGPPFIQPIANIIESLISMAQLMENIHPVLYAIISLYLKSETVGSLAPVMLDNIGKFMETLHKIYTFLEAQQDGNKLKHLLCHNEMQNLLQGCHAGLEQTAEVFNVWSIFIFSYKRLIDWAQTTTGPAIISEIDAIRKTTLLMHEELLELIQTWSDASTTSDRSSPKIFHGRELEVENIMKMLGQESPRIAILGGGGMGKTSLARAVLHHPDTAAKFEDRFFVSAESATTSIELAALIGLHVGLNPGTDLTRPVVLYLSHKPSYLLVLDDLETVWEPIQSQGGIEEFLALLATLKHLALIITMRGAERPAKVHWTHPFLLPLQPLSAEAAQQTFMEITDHVYRKEEVEKILQFTDNMPLAVDLVAHLSDYEGLTNVLARWDTERTALLSVGYDRKSNLDASIQLSLFSPRITSNSKELLSLLSILPDGLSDAELVQSKLPIPNILSCKSVLLATSLAYQDSNRRLRSLMPVREHVQQFLPPSIALVQCLRKLFYGLLELYKKYSREQQRLVVSQITQNLGNFHEVLQRGLYDNALDLRDTIYSILTLCSFYRITGRGALPLTEHIQSIVPGLDDHHLEIQFMSQVLLSYDCYLTFDKEQIITQGISILELVNNPVLESKFYTAVGTYFRGFKYDLPQAMQFYQRSLKMARICPDSSHEAVALINMAELQCVTGEYYSAQLHASEALRLSQLSANLYNEARALWIEAMCLTSLGDFKQSADQLHRSRVILGVCGLTDGGLDHQIAIEQGEIYLRKSEYVEARNIYNHIVETSSPEQDCQSHILSLINIAHIATICGDTRGVSHNLNQAKHMLSTFMVPQHSIYCSTIEADIELIEGKFEIAKIKFKEILTFLCGQDNEVELFCLGRLADIRAWPASEWYLSWPVIYCGCAYKYKDKLELHKALLFLGDVFVASKDDETATNLYIVALEGFTYMDIHHSRAQCMAKDVAQIDVRLSTAHQKSLLQLTTLSAPDQALNRGTSENQGGVFSTSETTLC</sequence>
<evidence type="ECO:0000256" key="1">
    <source>
        <dbReference type="SAM" id="MobiDB-lite"/>
    </source>
</evidence>
<accession>A0AAD7EBM7</accession>
<keyword evidence="4" id="KW-1185">Reference proteome</keyword>
<dbReference type="Gene3D" id="3.40.50.300">
    <property type="entry name" value="P-loop containing nucleotide triphosphate hydrolases"/>
    <property type="match status" value="1"/>
</dbReference>
<dbReference type="PANTHER" id="PTHR47691:SF3">
    <property type="entry name" value="HTH-TYPE TRANSCRIPTIONAL REGULATOR RV0890C-RELATED"/>
    <property type="match status" value="1"/>
</dbReference>
<feature type="region of interest" description="Disordered" evidence="1">
    <location>
        <begin position="1004"/>
        <end position="1025"/>
    </location>
</feature>
<dbReference type="Pfam" id="PF20703">
    <property type="entry name" value="nSTAND1"/>
    <property type="match status" value="1"/>
</dbReference>
<dbReference type="InterPro" id="IPR011990">
    <property type="entry name" value="TPR-like_helical_dom_sf"/>
</dbReference>
<reference evidence="3" key="1">
    <citation type="submission" date="2023-03" db="EMBL/GenBank/DDBJ databases">
        <title>Massive genome expansion in bonnet fungi (Mycena s.s.) driven by repeated elements and novel gene families across ecological guilds.</title>
        <authorList>
            <consortium name="Lawrence Berkeley National Laboratory"/>
            <person name="Harder C.B."/>
            <person name="Miyauchi S."/>
            <person name="Viragh M."/>
            <person name="Kuo A."/>
            <person name="Thoen E."/>
            <person name="Andreopoulos B."/>
            <person name="Lu D."/>
            <person name="Skrede I."/>
            <person name="Drula E."/>
            <person name="Henrissat B."/>
            <person name="Morin E."/>
            <person name="Kohler A."/>
            <person name="Barry K."/>
            <person name="LaButti K."/>
            <person name="Morin E."/>
            <person name="Salamov A."/>
            <person name="Lipzen A."/>
            <person name="Mereny Z."/>
            <person name="Hegedus B."/>
            <person name="Baldrian P."/>
            <person name="Stursova M."/>
            <person name="Weitz H."/>
            <person name="Taylor A."/>
            <person name="Grigoriev I.V."/>
            <person name="Nagy L.G."/>
            <person name="Martin F."/>
            <person name="Kauserud H."/>
        </authorList>
    </citation>
    <scope>NUCLEOTIDE SEQUENCE</scope>
    <source>
        <strain evidence="3">CBHHK002</strain>
    </source>
</reference>
<proteinExistence type="predicted"/>
<evidence type="ECO:0000259" key="2">
    <source>
        <dbReference type="Pfam" id="PF20703"/>
    </source>
</evidence>
<gene>
    <name evidence="3" type="ORF">DFH08DRAFT_1049767</name>
</gene>
<evidence type="ECO:0000313" key="4">
    <source>
        <dbReference type="Proteomes" id="UP001218218"/>
    </source>
</evidence>
<dbReference type="AlphaFoldDB" id="A0AAD7EBM7"/>
<dbReference type="InterPro" id="IPR027417">
    <property type="entry name" value="P-loop_NTPase"/>
</dbReference>
<name>A0AAD7EBM7_9AGAR</name>
<dbReference type="SUPFAM" id="SSF52540">
    <property type="entry name" value="P-loop containing nucleoside triphosphate hydrolases"/>
    <property type="match status" value="1"/>
</dbReference>